<evidence type="ECO:0000313" key="3">
    <source>
        <dbReference type="Proteomes" id="UP000812277"/>
    </source>
</evidence>
<name>A0ABS7D905_9BACL</name>
<dbReference type="InterPro" id="IPR050744">
    <property type="entry name" value="AI-2_Isomerase_LsrG"/>
</dbReference>
<protein>
    <submittedName>
        <fullName evidence="2">Antibiotic biosynthesis monooxygenase</fullName>
    </submittedName>
</protein>
<keyword evidence="3" id="KW-1185">Reference proteome</keyword>
<keyword evidence="2" id="KW-0503">Monooxygenase</keyword>
<accession>A0ABS7D905</accession>
<dbReference type="Gene3D" id="3.30.70.100">
    <property type="match status" value="1"/>
</dbReference>
<dbReference type="InterPro" id="IPR007138">
    <property type="entry name" value="ABM_dom"/>
</dbReference>
<feature type="domain" description="ABM" evidence="1">
    <location>
        <begin position="4"/>
        <end position="93"/>
    </location>
</feature>
<dbReference type="InterPro" id="IPR011008">
    <property type="entry name" value="Dimeric_a/b-barrel"/>
</dbReference>
<dbReference type="PANTHER" id="PTHR33336">
    <property type="entry name" value="QUINOL MONOOXYGENASE YGIN-RELATED"/>
    <property type="match status" value="1"/>
</dbReference>
<reference evidence="2 3" key="1">
    <citation type="submission" date="2021-07" db="EMBL/GenBank/DDBJ databases">
        <title>Paenibacillus radiodurans sp. nov., isolated from the southeastern edge of Tengger Desert.</title>
        <authorList>
            <person name="Zhang G."/>
        </authorList>
    </citation>
    <scope>NUCLEOTIDE SEQUENCE [LARGE SCALE GENOMIC DNA]</scope>
    <source>
        <strain evidence="2 3">DT7-4</strain>
    </source>
</reference>
<dbReference type="EMBL" id="JAHZIJ010000013">
    <property type="protein sequence ID" value="MBW7476437.1"/>
    <property type="molecule type" value="Genomic_DNA"/>
</dbReference>
<dbReference type="SUPFAM" id="SSF54909">
    <property type="entry name" value="Dimeric alpha+beta barrel"/>
    <property type="match status" value="1"/>
</dbReference>
<dbReference type="Pfam" id="PF03992">
    <property type="entry name" value="ABM"/>
    <property type="match status" value="1"/>
</dbReference>
<dbReference type="GO" id="GO:0004497">
    <property type="term" value="F:monooxygenase activity"/>
    <property type="evidence" value="ECO:0007669"/>
    <property type="project" value="UniProtKB-KW"/>
</dbReference>
<dbReference type="PROSITE" id="PS51725">
    <property type="entry name" value="ABM"/>
    <property type="match status" value="1"/>
</dbReference>
<gene>
    <name evidence="2" type="ORF">K0T92_17020</name>
</gene>
<evidence type="ECO:0000313" key="2">
    <source>
        <dbReference type="EMBL" id="MBW7476437.1"/>
    </source>
</evidence>
<keyword evidence="2" id="KW-0560">Oxidoreductase</keyword>
<organism evidence="2 3">
    <name type="scientific">Paenibacillus oenotherae</name>
    <dbReference type="NCBI Taxonomy" id="1435645"/>
    <lineage>
        <taxon>Bacteria</taxon>
        <taxon>Bacillati</taxon>
        <taxon>Bacillota</taxon>
        <taxon>Bacilli</taxon>
        <taxon>Bacillales</taxon>
        <taxon>Paenibacillaceae</taxon>
        <taxon>Paenibacillus</taxon>
    </lineage>
</organism>
<evidence type="ECO:0000259" key="1">
    <source>
        <dbReference type="PROSITE" id="PS51725"/>
    </source>
</evidence>
<dbReference type="Proteomes" id="UP000812277">
    <property type="component" value="Unassembled WGS sequence"/>
</dbReference>
<dbReference type="RefSeq" id="WP_219873674.1">
    <property type="nucleotide sequence ID" value="NZ_JAHZIJ010000013.1"/>
</dbReference>
<sequence length="102" mass="11373">MNKFAVSVKFTAQDGKCDELAQILLEAAEMTKEVEGCDLYIVHLAENEADTIWVNEIWRNEEAHAASLELESTIMMIQRAKPLIAGVEQIRLIPVGGKGFIK</sequence>
<dbReference type="PANTHER" id="PTHR33336:SF14">
    <property type="entry name" value="ANTIBIOTIC BIOSYNTHESIS MONOOXYGENASE"/>
    <property type="match status" value="1"/>
</dbReference>
<proteinExistence type="predicted"/>
<comment type="caution">
    <text evidence="2">The sequence shown here is derived from an EMBL/GenBank/DDBJ whole genome shotgun (WGS) entry which is preliminary data.</text>
</comment>